<reference evidence="2 3" key="1">
    <citation type="journal article" date="2021" name="BMC Genomics">
        <title>Datura genome reveals duplications of psychoactive alkaloid biosynthetic genes and high mutation rate following tissue culture.</title>
        <authorList>
            <person name="Rajewski A."/>
            <person name="Carter-House D."/>
            <person name="Stajich J."/>
            <person name="Litt A."/>
        </authorList>
    </citation>
    <scope>NUCLEOTIDE SEQUENCE [LARGE SCALE GENOMIC DNA]</scope>
    <source>
        <strain evidence="2">AR-01</strain>
    </source>
</reference>
<evidence type="ECO:0000313" key="3">
    <source>
        <dbReference type="Proteomes" id="UP000823775"/>
    </source>
</evidence>
<keyword evidence="3" id="KW-1185">Reference proteome</keyword>
<gene>
    <name evidence="2" type="ORF">HAX54_045608</name>
</gene>
<evidence type="ECO:0000313" key="2">
    <source>
        <dbReference type="EMBL" id="MCE3049730.1"/>
    </source>
</evidence>
<comment type="caution">
    <text evidence="2">The sequence shown here is derived from an EMBL/GenBank/DDBJ whole genome shotgun (WGS) entry which is preliminary data.</text>
</comment>
<feature type="region of interest" description="Disordered" evidence="1">
    <location>
        <begin position="1"/>
        <end position="55"/>
    </location>
</feature>
<dbReference type="Proteomes" id="UP000823775">
    <property type="component" value="Unassembled WGS sequence"/>
</dbReference>
<accession>A0ABS8WJP4</accession>
<protein>
    <submittedName>
        <fullName evidence="2">Uncharacterized protein</fullName>
    </submittedName>
</protein>
<feature type="non-terminal residue" evidence="2">
    <location>
        <position position="109"/>
    </location>
</feature>
<evidence type="ECO:0000256" key="1">
    <source>
        <dbReference type="SAM" id="MobiDB-lite"/>
    </source>
</evidence>
<feature type="compositionally biased region" description="Acidic residues" evidence="1">
    <location>
        <begin position="13"/>
        <end position="26"/>
    </location>
</feature>
<name>A0ABS8WJP4_DATST</name>
<organism evidence="2 3">
    <name type="scientific">Datura stramonium</name>
    <name type="common">Jimsonweed</name>
    <name type="synonym">Common thornapple</name>
    <dbReference type="NCBI Taxonomy" id="4076"/>
    <lineage>
        <taxon>Eukaryota</taxon>
        <taxon>Viridiplantae</taxon>
        <taxon>Streptophyta</taxon>
        <taxon>Embryophyta</taxon>
        <taxon>Tracheophyta</taxon>
        <taxon>Spermatophyta</taxon>
        <taxon>Magnoliopsida</taxon>
        <taxon>eudicotyledons</taxon>
        <taxon>Gunneridae</taxon>
        <taxon>Pentapetalae</taxon>
        <taxon>asterids</taxon>
        <taxon>lamiids</taxon>
        <taxon>Solanales</taxon>
        <taxon>Solanaceae</taxon>
        <taxon>Solanoideae</taxon>
        <taxon>Datureae</taxon>
        <taxon>Datura</taxon>
    </lineage>
</organism>
<sequence>VSESSNSSQFDDITSDFDDQESENDDMSCPAEQETNEEGKESNGGGLVPQLVVERTDREVDDSVQIVVRKDRRTQKKILEDSEFVKFVVDSIINVDVHDKLTPPEEKKE</sequence>
<dbReference type="EMBL" id="JACEIK010007093">
    <property type="protein sequence ID" value="MCE3049730.1"/>
    <property type="molecule type" value="Genomic_DNA"/>
</dbReference>
<proteinExistence type="predicted"/>
<feature type="compositionally biased region" description="Polar residues" evidence="1">
    <location>
        <begin position="1"/>
        <end position="12"/>
    </location>
</feature>
<feature type="non-terminal residue" evidence="2">
    <location>
        <position position="1"/>
    </location>
</feature>